<keyword evidence="3" id="KW-0547">Nucleotide-binding</keyword>
<dbReference type="InterPro" id="IPR017583">
    <property type="entry name" value="Tagatose/fructose_Pkinase"/>
</dbReference>
<proteinExistence type="inferred from homology"/>
<sequence>MTPILTVTLNPTVDLSIATAHVQSERKLRCTNPAEDPGGGGINVSRAIAAMGGQSTAFVALGGATGTKVAALLAAQGIGLVPFAAPGETRQSLTVTDESTGEQYRFVMPGPDWSAADVGQVLEQIARAMPESGIIVLSGSQPPGFPEDFPARLASLVAPHHARVFLDTSGPALRQLLDGRHQAADLLRMDDLEAEDLAGHPLPARTDTADFAQHLVAKGLAHAVLIARGAEGNVLATASHRWFATAPKVPVVSKVGAGDSFVAGFTLALSRGAPLPDALRYGAAAAAAAVMTPATELCRGTDVEALLDLEVSAL</sequence>
<dbReference type="PANTHER" id="PTHR46566:SF2">
    <property type="entry name" value="ATP-DEPENDENT 6-PHOSPHOFRUCTOKINASE ISOZYME 2"/>
    <property type="match status" value="1"/>
</dbReference>
<evidence type="ECO:0000256" key="6">
    <source>
        <dbReference type="PIRNR" id="PIRNR000535"/>
    </source>
</evidence>
<dbReference type="Gene3D" id="3.40.1190.20">
    <property type="match status" value="1"/>
</dbReference>
<dbReference type="PROSITE" id="PS00583">
    <property type="entry name" value="PFKB_KINASES_1"/>
    <property type="match status" value="1"/>
</dbReference>
<dbReference type="InterPro" id="IPR002173">
    <property type="entry name" value="Carboh/pur_kinase_PfkB_CS"/>
</dbReference>
<comment type="similarity">
    <text evidence="1 6">Belongs to the carbohydrate kinase PfkB family.</text>
</comment>
<dbReference type="InterPro" id="IPR011611">
    <property type="entry name" value="PfkB_dom"/>
</dbReference>
<dbReference type="RefSeq" id="WP_339107970.1">
    <property type="nucleotide sequence ID" value="NZ_CP135443.1"/>
</dbReference>
<evidence type="ECO:0000256" key="2">
    <source>
        <dbReference type="ARBA" id="ARBA00022679"/>
    </source>
</evidence>
<name>A0ABZ1E2A5_9RHOB</name>
<feature type="domain" description="Carbohydrate kinase PfkB" evidence="7">
    <location>
        <begin position="13"/>
        <end position="296"/>
    </location>
</feature>
<evidence type="ECO:0000256" key="5">
    <source>
        <dbReference type="ARBA" id="ARBA00022840"/>
    </source>
</evidence>
<evidence type="ECO:0000256" key="1">
    <source>
        <dbReference type="ARBA" id="ARBA00010688"/>
    </source>
</evidence>
<dbReference type="Pfam" id="PF00294">
    <property type="entry name" value="PfkB"/>
    <property type="match status" value="1"/>
</dbReference>
<accession>A0ABZ1E2A5</accession>
<gene>
    <name evidence="8" type="ORF">RPE78_02770</name>
</gene>
<dbReference type="NCBIfam" id="TIGR03168">
    <property type="entry name" value="1-PFK"/>
    <property type="match status" value="1"/>
</dbReference>
<dbReference type="PIRSF" id="PIRSF000535">
    <property type="entry name" value="1PFK/6PFK/LacC"/>
    <property type="match status" value="1"/>
</dbReference>
<keyword evidence="5" id="KW-0067">ATP-binding</keyword>
<dbReference type="PANTHER" id="PTHR46566">
    <property type="entry name" value="1-PHOSPHOFRUCTOKINASE-RELATED"/>
    <property type="match status" value="1"/>
</dbReference>
<dbReference type="CDD" id="cd01164">
    <property type="entry name" value="FruK_PfkB_like"/>
    <property type="match status" value="1"/>
</dbReference>
<evidence type="ECO:0000256" key="4">
    <source>
        <dbReference type="ARBA" id="ARBA00022777"/>
    </source>
</evidence>
<evidence type="ECO:0000259" key="7">
    <source>
        <dbReference type="Pfam" id="PF00294"/>
    </source>
</evidence>
<dbReference type="EMBL" id="CP135443">
    <property type="protein sequence ID" value="WRY34230.1"/>
    <property type="molecule type" value="Genomic_DNA"/>
</dbReference>
<dbReference type="InterPro" id="IPR029056">
    <property type="entry name" value="Ribokinase-like"/>
</dbReference>
<organism evidence="8 9">
    <name type="scientific">Thioclava litoralis</name>
    <dbReference type="NCBI Taxonomy" id="3076557"/>
    <lineage>
        <taxon>Bacteria</taxon>
        <taxon>Pseudomonadati</taxon>
        <taxon>Pseudomonadota</taxon>
        <taxon>Alphaproteobacteria</taxon>
        <taxon>Rhodobacterales</taxon>
        <taxon>Paracoccaceae</taxon>
        <taxon>Thioclava</taxon>
    </lineage>
</organism>
<reference evidence="8 9" key="1">
    <citation type="submission" date="2023-09" db="EMBL/GenBank/DDBJ databases">
        <title>Thioclava shenzhenensis sp. nov., a multidrug resistant bacteria-antagonizing species isolated from coastal seawater.</title>
        <authorList>
            <person name="Long M."/>
        </authorList>
    </citation>
    <scope>NUCLEOTIDE SEQUENCE [LARGE SCALE GENOMIC DNA]</scope>
    <source>
        <strain evidence="8 9">FTW29</strain>
    </source>
</reference>
<keyword evidence="9" id="KW-1185">Reference proteome</keyword>
<keyword evidence="2 6" id="KW-0808">Transferase</keyword>
<keyword evidence="4" id="KW-0418">Kinase</keyword>
<evidence type="ECO:0000313" key="9">
    <source>
        <dbReference type="Proteomes" id="UP001623290"/>
    </source>
</evidence>
<evidence type="ECO:0000313" key="8">
    <source>
        <dbReference type="EMBL" id="WRY34230.1"/>
    </source>
</evidence>
<evidence type="ECO:0000256" key="3">
    <source>
        <dbReference type="ARBA" id="ARBA00022741"/>
    </source>
</evidence>
<dbReference type="SUPFAM" id="SSF53613">
    <property type="entry name" value="Ribokinase-like"/>
    <property type="match status" value="1"/>
</dbReference>
<dbReference type="Proteomes" id="UP001623290">
    <property type="component" value="Chromosome"/>
</dbReference>
<protein>
    <recommendedName>
        <fullName evidence="6">Phosphofructokinase</fullName>
    </recommendedName>
</protein>